<organism evidence="2 3">
    <name type="scientific">Gibberella fujikuroi (strain CBS 195.34 / IMI 58289 / NRRL A-6831)</name>
    <name type="common">Bakanae and foot rot disease fungus</name>
    <name type="synonym">Fusarium fujikuroi</name>
    <dbReference type="NCBI Taxonomy" id="1279085"/>
    <lineage>
        <taxon>Eukaryota</taxon>
        <taxon>Fungi</taxon>
        <taxon>Dikarya</taxon>
        <taxon>Ascomycota</taxon>
        <taxon>Pezizomycotina</taxon>
        <taxon>Sordariomycetes</taxon>
        <taxon>Hypocreomycetidae</taxon>
        <taxon>Hypocreales</taxon>
        <taxon>Nectriaceae</taxon>
        <taxon>Fusarium</taxon>
        <taxon>Fusarium fujikuroi species complex</taxon>
    </lineage>
</organism>
<keyword evidence="3" id="KW-1185">Reference proteome</keyword>
<name>S0E5F7_GIBF5</name>
<gene>
    <name evidence="2" type="ORF">FFUJ_14545</name>
</gene>
<sequence length="109" mass="12121">MEDLNDDSKSIKLVDAMLPGFIGTIFSTSNRNLRSMKTILDKEGIVVDKLENSPYIPENVTGKLWDILAPKKPSQSSRNHKSHANQDPKVPEVNDQDDDLSEQLGSLSL</sequence>
<dbReference type="GeneID" id="35407926"/>
<proteinExistence type="predicted"/>
<reference evidence="3" key="1">
    <citation type="journal article" date="2013" name="PLoS Pathog.">
        <title>Deciphering the cryptic genome: genome-wide analyses of the rice pathogen Fusarium fujikuroi reveal complex regulation of secondary metabolism and novel metabolites.</title>
        <authorList>
            <person name="Wiemann P."/>
            <person name="Sieber C.M."/>
            <person name="von Bargen K.W."/>
            <person name="Studt L."/>
            <person name="Niehaus E.M."/>
            <person name="Espino J.J."/>
            <person name="Huss K."/>
            <person name="Michielse C.B."/>
            <person name="Albermann S."/>
            <person name="Wagner D."/>
            <person name="Bergner S.V."/>
            <person name="Connolly L.R."/>
            <person name="Fischer A."/>
            <person name="Reuter G."/>
            <person name="Kleigrewe K."/>
            <person name="Bald T."/>
            <person name="Wingfield B.D."/>
            <person name="Ophir R."/>
            <person name="Freeman S."/>
            <person name="Hippler M."/>
            <person name="Smith K.M."/>
            <person name="Brown D.W."/>
            <person name="Proctor R.H."/>
            <person name="Munsterkotter M."/>
            <person name="Freitag M."/>
            <person name="Humpf H.U."/>
            <person name="Guldener U."/>
            <person name="Tudzynski B."/>
        </authorList>
    </citation>
    <scope>NUCLEOTIDE SEQUENCE [LARGE SCALE GENOMIC DNA]</scope>
    <source>
        <strain evidence="3">CBS 195.34 / IMI 58289 / NRRL A-6831</strain>
    </source>
</reference>
<feature type="region of interest" description="Disordered" evidence="1">
    <location>
        <begin position="67"/>
        <end position="109"/>
    </location>
</feature>
<dbReference type="VEuPathDB" id="FungiDB:FFUJ_14545"/>
<evidence type="ECO:0000313" key="3">
    <source>
        <dbReference type="Proteomes" id="UP000016800"/>
    </source>
</evidence>
<protein>
    <submittedName>
        <fullName evidence="2">Uncharacterized protein</fullName>
    </submittedName>
</protein>
<evidence type="ECO:0000313" key="2">
    <source>
        <dbReference type="EMBL" id="CCT67838.1"/>
    </source>
</evidence>
<dbReference type="HOGENOM" id="CLU_2184191_0_0_1"/>
<dbReference type="Proteomes" id="UP000016800">
    <property type="component" value="Chromosome IV"/>
</dbReference>
<dbReference type="RefSeq" id="XP_023429919.1">
    <property type="nucleotide sequence ID" value="XM_023576491.1"/>
</dbReference>
<accession>S0E5F7</accession>
<dbReference type="AlphaFoldDB" id="S0E5F7"/>
<dbReference type="EMBL" id="HF679026">
    <property type="protein sequence ID" value="CCT67838.1"/>
    <property type="molecule type" value="Genomic_DNA"/>
</dbReference>
<evidence type="ECO:0000256" key="1">
    <source>
        <dbReference type="SAM" id="MobiDB-lite"/>
    </source>
</evidence>